<keyword evidence="3" id="KW-1185">Reference proteome</keyword>
<keyword evidence="1" id="KW-1133">Transmembrane helix</keyword>
<sequence length="59" mass="6429">MLGVITSLLVFLVSFGVWIVAVHYFAKTIRWEADAGVVGIASVVSYILLVSPFLAMYHG</sequence>
<feature type="transmembrane region" description="Helical" evidence="1">
    <location>
        <begin position="6"/>
        <end position="25"/>
    </location>
</feature>
<dbReference type="Proteomes" id="UP000031883">
    <property type="component" value="Chromosome"/>
</dbReference>
<reference evidence="2 3" key="1">
    <citation type="journal article" date="2015" name="Genome Announc.">
        <title>Thirty-Two Complete Genome Assemblies of Nine Yersinia Species, Including Y. pestis, Y. pseudotuberculosis, and Y. enterocolitica.</title>
        <authorList>
            <person name="Johnson S.L."/>
            <person name="Daligault H.E."/>
            <person name="Davenport K.W."/>
            <person name="Jaissle J."/>
            <person name="Frey K.G."/>
            <person name="Ladner J.T."/>
            <person name="Broomall S.M."/>
            <person name="Bishop-Lilly K.A."/>
            <person name="Bruce D.C."/>
            <person name="Coyne S.R."/>
            <person name="Gibbons H.S."/>
            <person name="Lo C.C."/>
            <person name="Munk A.C."/>
            <person name="Rosenzweig C.N."/>
            <person name="Koroleva G.I."/>
            <person name="Palacios G.F."/>
            <person name="Redden C.L."/>
            <person name="Xu Y."/>
            <person name="Minogue T.D."/>
            <person name="Chain P.S."/>
        </authorList>
    </citation>
    <scope>NUCLEOTIDE SEQUENCE [LARGE SCALE GENOMIC DNA]</scope>
    <source>
        <strain evidence="2 3">Y231</strain>
    </source>
</reference>
<accession>A0ABN4FF76</accession>
<name>A0ABN4FF76_9GAMM</name>
<protein>
    <submittedName>
        <fullName evidence="2">Membrane protein</fullName>
    </submittedName>
</protein>
<evidence type="ECO:0000313" key="3">
    <source>
        <dbReference type="Proteomes" id="UP000031883"/>
    </source>
</evidence>
<keyword evidence="1" id="KW-0812">Transmembrane</keyword>
<dbReference type="EMBL" id="CP009997">
    <property type="protein sequence ID" value="AJJ36254.1"/>
    <property type="molecule type" value="Genomic_DNA"/>
</dbReference>
<proteinExistence type="predicted"/>
<evidence type="ECO:0000256" key="1">
    <source>
        <dbReference type="SAM" id="Phobius"/>
    </source>
</evidence>
<gene>
    <name evidence="2" type="ORF">CH54_1429</name>
</gene>
<evidence type="ECO:0000313" key="2">
    <source>
        <dbReference type="EMBL" id="AJJ36254.1"/>
    </source>
</evidence>
<feature type="transmembrane region" description="Helical" evidence="1">
    <location>
        <begin position="37"/>
        <end position="57"/>
    </location>
</feature>
<keyword evidence="1" id="KW-0472">Membrane</keyword>
<organism evidence="2 3">
    <name type="scientific">Yersinia rochesterensis</name>
    <dbReference type="NCBI Taxonomy" id="1604335"/>
    <lineage>
        <taxon>Bacteria</taxon>
        <taxon>Pseudomonadati</taxon>
        <taxon>Pseudomonadota</taxon>
        <taxon>Gammaproteobacteria</taxon>
        <taxon>Enterobacterales</taxon>
        <taxon>Yersiniaceae</taxon>
        <taxon>Yersinia</taxon>
    </lineage>
</organism>